<dbReference type="InterPro" id="IPR038279">
    <property type="entry name" value="Ndc10_dom2_sf"/>
</dbReference>
<protein>
    <recommendedName>
        <fullName evidence="2">Ndc10 domain-containing protein</fullName>
    </recommendedName>
</protein>
<keyword evidence="4" id="KW-1185">Reference proteome</keyword>
<name>A0A9P6A2E8_PLEER</name>
<dbReference type="Pfam" id="PF16787">
    <property type="entry name" value="NDC10_II"/>
    <property type="match status" value="1"/>
</dbReference>
<evidence type="ECO:0000313" key="4">
    <source>
        <dbReference type="Proteomes" id="UP000807025"/>
    </source>
</evidence>
<dbReference type="GO" id="GO:0003677">
    <property type="term" value="F:DNA binding"/>
    <property type="evidence" value="ECO:0007669"/>
    <property type="project" value="InterPro"/>
</dbReference>
<evidence type="ECO:0000256" key="1">
    <source>
        <dbReference type="SAM" id="MobiDB-lite"/>
    </source>
</evidence>
<comment type="caution">
    <text evidence="3">The sequence shown here is derived from an EMBL/GenBank/DDBJ whole genome shotgun (WGS) entry which is preliminary data.</text>
</comment>
<dbReference type="Proteomes" id="UP000807025">
    <property type="component" value="Unassembled WGS sequence"/>
</dbReference>
<dbReference type="Gene3D" id="1.10.443.20">
    <property type="entry name" value="Centromere DNA-binding protein complex CBF3 subunit, domain 2"/>
    <property type="match status" value="1"/>
</dbReference>
<feature type="region of interest" description="Disordered" evidence="1">
    <location>
        <begin position="120"/>
        <end position="142"/>
    </location>
</feature>
<reference evidence="3" key="1">
    <citation type="submission" date="2020-11" db="EMBL/GenBank/DDBJ databases">
        <authorList>
            <consortium name="DOE Joint Genome Institute"/>
            <person name="Ahrendt S."/>
            <person name="Riley R."/>
            <person name="Andreopoulos W."/>
            <person name="Labutti K."/>
            <person name="Pangilinan J."/>
            <person name="Ruiz-Duenas F.J."/>
            <person name="Barrasa J.M."/>
            <person name="Sanchez-Garcia M."/>
            <person name="Camarero S."/>
            <person name="Miyauchi S."/>
            <person name="Serrano A."/>
            <person name="Linde D."/>
            <person name="Babiker R."/>
            <person name="Drula E."/>
            <person name="Ayuso-Fernandez I."/>
            <person name="Pacheco R."/>
            <person name="Padilla G."/>
            <person name="Ferreira P."/>
            <person name="Barriuso J."/>
            <person name="Kellner H."/>
            <person name="Castanera R."/>
            <person name="Alfaro M."/>
            <person name="Ramirez L."/>
            <person name="Pisabarro A.G."/>
            <person name="Kuo A."/>
            <person name="Tritt A."/>
            <person name="Lipzen A."/>
            <person name="He G."/>
            <person name="Yan M."/>
            <person name="Ng V."/>
            <person name="Cullen D."/>
            <person name="Martin F."/>
            <person name="Rosso M.-N."/>
            <person name="Henrissat B."/>
            <person name="Hibbett D."/>
            <person name="Martinez A.T."/>
            <person name="Grigoriev I.V."/>
        </authorList>
    </citation>
    <scope>NUCLEOTIDE SEQUENCE</scope>
    <source>
        <strain evidence="3">ATCC 90797</strain>
    </source>
</reference>
<organism evidence="3 4">
    <name type="scientific">Pleurotus eryngii</name>
    <name type="common">Boletus of the steppes</name>
    <dbReference type="NCBI Taxonomy" id="5323"/>
    <lineage>
        <taxon>Eukaryota</taxon>
        <taxon>Fungi</taxon>
        <taxon>Dikarya</taxon>
        <taxon>Basidiomycota</taxon>
        <taxon>Agaricomycotina</taxon>
        <taxon>Agaricomycetes</taxon>
        <taxon>Agaricomycetidae</taxon>
        <taxon>Agaricales</taxon>
        <taxon>Pleurotineae</taxon>
        <taxon>Pleurotaceae</taxon>
        <taxon>Pleurotus</taxon>
    </lineage>
</organism>
<dbReference type="InterPro" id="IPR031872">
    <property type="entry name" value="NDC10_II"/>
</dbReference>
<proteinExistence type="predicted"/>
<dbReference type="AlphaFoldDB" id="A0A9P6A2E8"/>
<evidence type="ECO:0000259" key="2">
    <source>
        <dbReference type="Pfam" id="PF16787"/>
    </source>
</evidence>
<sequence>MTQGKGTEAAYTRHVRDYVAFWDVDQAARAANDQSFSIMPCFPITATKVAIYLAYATTRCKRTRDGVDIQGTTLGTESVKQMISALEHQRRMHQHESIYRQCSESHLPLRNDERITTYEKASRATESQLTAESKRTKALGAPNDTYTDEELIRGAMWFMRSGNTKTQIHTGTRDRTMLLVSTTTAYRGDNTRKIAWSDLKVKDVSLLDIGPDVKAKALVFLSNQGKTNTIGRTDEQAALRHRLPELCVLGALGFYFFSHFHILTKAPPDFSPAKLDQSGQRQERTCASGISRLKSPR</sequence>
<gene>
    <name evidence="3" type="ORF">BDN71DRAFT_358114</name>
</gene>
<evidence type="ECO:0000313" key="3">
    <source>
        <dbReference type="EMBL" id="KAF9498755.1"/>
    </source>
</evidence>
<feature type="region of interest" description="Disordered" evidence="1">
    <location>
        <begin position="273"/>
        <end position="297"/>
    </location>
</feature>
<dbReference type="OrthoDB" id="3065555at2759"/>
<accession>A0A9P6A2E8</accession>
<feature type="domain" description="Ndc10" evidence="2">
    <location>
        <begin position="172"/>
        <end position="271"/>
    </location>
</feature>
<dbReference type="EMBL" id="MU154536">
    <property type="protein sequence ID" value="KAF9498755.1"/>
    <property type="molecule type" value="Genomic_DNA"/>
</dbReference>